<evidence type="ECO:0000313" key="8">
    <source>
        <dbReference type="EMBL" id="TDE13953.1"/>
    </source>
</evidence>
<keyword evidence="3" id="KW-0408">Iron</keyword>
<dbReference type="Proteomes" id="UP000294850">
    <property type="component" value="Unassembled WGS sequence"/>
</dbReference>
<dbReference type="InterPro" id="IPR036922">
    <property type="entry name" value="Rieske_2Fe-2S_sf"/>
</dbReference>
<dbReference type="Gene3D" id="2.102.10.10">
    <property type="entry name" value="Rieske [2Fe-2S] iron-sulphur domain"/>
    <property type="match status" value="1"/>
</dbReference>
<dbReference type="OrthoDB" id="165343at2"/>
<accession>A0A4R5DSV3</accession>
<dbReference type="InterPro" id="IPR017941">
    <property type="entry name" value="Rieske_2Fe-2S"/>
</dbReference>
<feature type="chain" id="PRO_5020466167" evidence="6">
    <location>
        <begin position="25"/>
        <end position="163"/>
    </location>
</feature>
<proteinExistence type="predicted"/>
<feature type="signal peptide" evidence="6">
    <location>
        <begin position="1"/>
        <end position="24"/>
    </location>
</feature>
<dbReference type="EMBL" id="SMFL01000006">
    <property type="protein sequence ID" value="TDE13953.1"/>
    <property type="molecule type" value="Genomic_DNA"/>
</dbReference>
<comment type="caution">
    <text evidence="8">The sequence shown here is derived from an EMBL/GenBank/DDBJ whole genome shotgun (WGS) entry which is preliminary data.</text>
</comment>
<evidence type="ECO:0000256" key="1">
    <source>
        <dbReference type="ARBA" id="ARBA00022714"/>
    </source>
</evidence>
<keyword evidence="2" id="KW-0479">Metal-binding</keyword>
<dbReference type="PROSITE" id="PS51257">
    <property type="entry name" value="PROKAR_LIPOPROTEIN"/>
    <property type="match status" value="1"/>
</dbReference>
<evidence type="ECO:0000256" key="3">
    <source>
        <dbReference type="ARBA" id="ARBA00023004"/>
    </source>
</evidence>
<dbReference type="Pfam" id="PF00355">
    <property type="entry name" value="Rieske"/>
    <property type="match status" value="1"/>
</dbReference>
<keyword evidence="4" id="KW-0411">Iron-sulfur</keyword>
<sequence length="163" mass="16709">MKRGQFIKSLGLSTSALMAFYCLGVTMTSCGTSEEDPDPTPGGGTGTGITGTTTGSSINFTIDLTNASYSSLKTAGQFKVIGDVLVAFTSGNTYAALAKACTHEGTTLQYRSANNDLYCSNHLSEFSTNGAVEKGPVTGGTISALKAYKVSLSTDGNTLTVTA</sequence>
<name>A0A4R5DSV3_9BACT</name>
<dbReference type="GO" id="GO:0046872">
    <property type="term" value="F:metal ion binding"/>
    <property type="evidence" value="ECO:0007669"/>
    <property type="project" value="UniProtKB-KW"/>
</dbReference>
<feature type="domain" description="Rieske" evidence="7">
    <location>
        <begin position="83"/>
        <end position="136"/>
    </location>
</feature>
<keyword evidence="6" id="KW-0732">Signal</keyword>
<evidence type="ECO:0000259" key="7">
    <source>
        <dbReference type="PROSITE" id="PS51296"/>
    </source>
</evidence>
<evidence type="ECO:0000256" key="5">
    <source>
        <dbReference type="SAM" id="MobiDB-lite"/>
    </source>
</evidence>
<evidence type="ECO:0000256" key="2">
    <source>
        <dbReference type="ARBA" id="ARBA00022723"/>
    </source>
</evidence>
<evidence type="ECO:0000256" key="6">
    <source>
        <dbReference type="SAM" id="SignalP"/>
    </source>
</evidence>
<keyword evidence="9" id="KW-1185">Reference proteome</keyword>
<feature type="region of interest" description="Disordered" evidence="5">
    <location>
        <begin position="32"/>
        <end position="51"/>
    </location>
</feature>
<dbReference type="PROSITE" id="PS51296">
    <property type="entry name" value="RIESKE"/>
    <property type="match status" value="1"/>
</dbReference>
<evidence type="ECO:0000313" key="9">
    <source>
        <dbReference type="Proteomes" id="UP000294850"/>
    </source>
</evidence>
<dbReference type="AlphaFoldDB" id="A0A4R5DSV3"/>
<organism evidence="8 9">
    <name type="scientific">Dyadobacter psychrotolerans</name>
    <dbReference type="NCBI Taxonomy" id="2541721"/>
    <lineage>
        <taxon>Bacteria</taxon>
        <taxon>Pseudomonadati</taxon>
        <taxon>Bacteroidota</taxon>
        <taxon>Cytophagia</taxon>
        <taxon>Cytophagales</taxon>
        <taxon>Spirosomataceae</taxon>
        <taxon>Dyadobacter</taxon>
    </lineage>
</organism>
<dbReference type="SUPFAM" id="SSF50022">
    <property type="entry name" value="ISP domain"/>
    <property type="match status" value="1"/>
</dbReference>
<keyword evidence="1" id="KW-0001">2Fe-2S</keyword>
<protein>
    <submittedName>
        <fullName evidence="8">(2Fe-2S)-binding protein</fullName>
    </submittedName>
</protein>
<gene>
    <name evidence="8" type="ORF">E0F88_17295</name>
</gene>
<reference evidence="8 9" key="1">
    <citation type="submission" date="2019-03" db="EMBL/GenBank/DDBJ databases">
        <title>Dyadobacter AR-3-6 sp. nov., isolated from arctic soil.</title>
        <authorList>
            <person name="Chaudhary D.K."/>
        </authorList>
    </citation>
    <scope>NUCLEOTIDE SEQUENCE [LARGE SCALE GENOMIC DNA]</scope>
    <source>
        <strain evidence="8 9">AR-3-6</strain>
    </source>
</reference>
<evidence type="ECO:0000256" key="4">
    <source>
        <dbReference type="ARBA" id="ARBA00023014"/>
    </source>
</evidence>
<dbReference type="GO" id="GO:0051537">
    <property type="term" value="F:2 iron, 2 sulfur cluster binding"/>
    <property type="evidence" value="ECO:0007669"/>
    <property type="project" value="UniProtKB-KW"/>
</dbReference>